<feature type="domain" description="CARDB" evidence="2">
    <location>
        <begin position="161"/>
        <end position="238"/>
    </location>
</feature>
<dbReference type="Pfam" id="PF07705">
    <property type="entry name" value="CARDB"/>
    <property type="match status" value="2"/>
</dbReference>
<keyword evidence="1" id="KW-0812">Transmembrane</keyword>
<dbReference type="InterPro" id="IPR013783">
    <property type="entry name" value="Ig-like_fold"/>
</dbReference>
<organism evidence="3 4">
    <name type="scientific">candidate division MSBL1 archaeon SCGC-AAA259D18</name>
    <dbReference type="NCBI Taxonomy" id="1698262"/>
    <lineage>
        <taxon>Archaea</taxon>
        <taxon>Methanobacteriati</taxon>
        <taxon>Methanobacteriota</taxon>
        <taxon>candidate division MSBL1</taxon>
    </lineage>
</organism>
<evidence type="ECO:0000256" key="1">
    <source>
        <dbReference type="SAM" id="Phobius"/>
    </source>
</evidence>
<sequence length="288" mass="31308">EAPVKLVFKNSNDNIVETTKTNSSGEFRDNFVLENSGKYKVTASWNGDYNHIGATSVEKSFTVTSPEANFSLSDLIVENRTVEVGDSVTVSVKVTNTGNKEGTYTVNLEVGEKVKTRDVSLNPDQTEKVSFKVSMRNPDTYNLKVGKYSKSIEVVEPVSPPEFKVSQLSISSENVKVGEKITVSVRVKNTGGEVGSHTVELSFGGSIKTENVTLKPNQSKEVTFEISKENPDNYVVEVGSMTEKLEVVKPTEEEKPKSEDEGLPLTWIGLGVGIIVALVVGILIGKKA</sequence>
<feature type="domain" description="CARDB" evidence="2">
    <location>
        <begin position="74"/>
        <end position="145"/>
    </location>
</feature>
<proteinExistence type="predicted"/>
<evidence type="ECO:0000259" key="2">
    <source>
        <dbReference type="Pfam" id="PF07705"/>
    </source>
</evidence>
<dbReference type="Gene3D" id="2.60.40.10">
    <property type="entry name" value="Immunoglobulins"/>
    <property type="match status" value="2"/>
</dbReference>
<keyword evidence="1" id="KW-1133">Transmembrane helix</keyword>
<dbReference type="AlphaFoldDB" id="A0A133U9N0"/>
<accession>A0A133U9N0</accession>
<feature type="non-terminal residue" evidence="3">
    <location>
        <position position="1"/>
    </location>
</feature>
<dbReference type="EMBL" id="LHXM01000046">
    <property type="protein sequence ID" value="KXA90911.1"/>
    <property type="molecule type" value="Genomic_DNA"/>
</dbReference>
<keyword evidence="1" id="KW-0472">Membrane</keyword>
<dbReference type="Proteomes" id="UP000070195">
    <property type="component" value="Unassembled WGS sequence"/>
</dbReference>
<comment type="caution">
    <text evidence="3">The sequence shown here is derived from an EMBL/GenBank/DDBJ whole genome shotgun (WGS) entry which is preliminary data.</text>
</comment>
<feature type="transmembrane region" description="Helical" evidence="1">
    <location>
        <begin position="265"/>
        <end position="285"/>
    </location>
</feature>
<protein>
    <recommendedName>
        <fullName evidence="2">CARDB domain-containing protein</fullName>
    </recommendedName>
</protein>
<dbReference type="InterPro" id="IPR011635">
    <property type="entry name" value="CARDB"/>
</dbReference>
<reference evidence="3 4" key="1">
    <citation type="journal article" date="2016" name="Sci. Rep.">
        <title>Metabolic traits of an uncultured archaeal lineage -MSBL1- from brine pools of the Red Sea.</title>
        <authorList>
            <person name="Mwirichia R."/>
            <person name="Alam I."/>
            <person name="Rashid M."/>
            <person name="Vinu M."/>
            <person name="Ba-Alawi W."/>
            <person name="Anthony Kamau A."/>
            <person name="Kamanda Ngugi D."/>
            <person name="Goker M."/>
            <person name="Klenk H.P."/>
            <person name="Bajic V."/>
            <person name="Stingl U."/>
        </authorList>
    </citation>
    <scope>NUCLEOTIDE SEQUENCE [LARGE SCALE GENOMIC DNA]</scope>
    <source>
        <strain evidence="3">SCGC-AAA259D18</strain>
    </source>
</reference>
<evidence type="ECO:0000313" key="3">
    <source>
        <dbReference type="EMBL" id="KXA90911.1"/>
    </source>
</evidence>
<evidence type="ECO:0000313" key="4">
    <source>
        <dbReference type="Proteomes" id="UP000070195"/>
    </source>
</evidence>
<keyword evidence="4" id="KW-1185">Reference proteome</keyword>
<gene>
    <name evidence="3" type="ORF">AKJ63_02100</name>
</gene>
<name>A0A133U9N0_9EURY</name>